<dbReference type="EMBL" id="WVIC01000048">
    <property type="protein sequence ID" value="NCJ08326.1"/>
    <property type="molecule type" value="Genomic_DNA"/>
</dbReference>
<organism evidence="1 2">
    <name type="scientific">Petrachloros mirabilis ULC683</name>
    <dbReference type="NCBI Taxonomy" id="2781853"/>
    <lineage>
        <taxon>Bacteria</taxon>
        <taxon>Bacillati</taxon>
        <taxon>Cyanobacteriota</taxon>
        <taxon>Cyanophyceae</taxon>
        <taxon>Synechococcales</taxon>
        <taxon>Petrachlorosaceae</taxon>
        <taxon>Petrachloros</taxon>
        <taxon>Petrachloros mirabilis</taxon>
    </lineage>
</organism>
<reference evidence="1" key="1">
    <citation type="submission" date="2019-12" db="EMBL/GenBank/DDBJ databases">
        <title>High-Quality draft genome sequences of three cyanobacteria isolated from the limestone walls of the Old Cathedral of Coimbra.</title>
        <authorList>
            <person name="Tiago I."/>
            <person name="Soares F."/>
            <person name="Portugal A."/>
        </authorList>
    </citation>
    <scope>NUCLEOTIDE SEQUENCE [LARGE SCALE GENOMIC DNA]</scope>
    <source>
        <strain evidence="1">C</strain>
    </source>
</reference>
<evidence type="ECO:0000313" key="2">
    <source>
        <dbReference type="Proteomes" id="UP000607397"/>
    </source>
</evidence>
<name>A0A8K2A1X3_9CYAN</name>
<comment type="caution">
    <text evidence="1">The sequence shown here is derived from an EMBL/GenBank/DDBJ whole genome shotgun (WGS) entry which is preliminary data.</text>
</comment>
<evidence type="ECO:0000313" key="1">
    <source>
        <dbReference type="EMBL" id="NCJ08326.1"/>
    </source>
</evidence>
<sequence>MLPMPVAQVPVAAKPEVVRPYEVRSLPGQLDNFRVFNSNSPELVTEEGILLSTFPPTSKKSPGAHLNFPLEGRFDIFAHHVSRSRITERQGPLYMAIVLHNPTSRPIRLLTLQATSYLNDQAPFIDLPAHADNRSGRVYSGPGSRAMSDVLRRQRQSGWDVGVTLEPGQSHLLVNLPIAEQSGTARSTWMRLYSNGKLYAASLAKFARPDGRGGFQAPQLSDWLALLANGDLAQPRDRAPTPLNANQGEFIYGRVAGISQGSEWQAKITDADDSSHLNIPQPGEGIAYVINSLDRGTLGTGQVQSAEMLARYPDTAYRAHGNYAVKYDLEVPLHNPHAHPRQVTLALQTPIKEDRLSQGGLRFLTTTDGPIFFRGTVRVRYTDAQGQEQQRYVHLVQRRGQMAEPLLTLTLPPQQTQPVRVELLYPPDATPPQVLTIRTLDDSLKSER</sequence>
<protein>
    <submittedName>
        <fullName evidence="1">DUF3370 family protein</fullName>
    </submittedName>
</protein>
<dbReference type="AlphaFoldDB" id="A0A8K2A1X3"/>
<keyword evidence="2" id="KW-1185">Reference proteome</keyword>
<gene>
    <name evidence="1" type="ORF">GS597_17800</name>
</gene>
<dbReference type="InterPro" id="IPR021801">
    <property type="entry name" value="DUF3370"/>
</dbReference>
<dbReference type="Pfam" id="PF11850">
    <property type="entry name" value="DUF3370"/>
    <property type="match status" value="1"/>
</dbReference>
<proteinExistence type="predicted"/>
<dbReference type="Proteomes" id="UP000607397">
    <property type="component" value="Unassembled WGS sequence"/>
</dbReference>
<accession>A0A8K2A1X3</accession>